<evidence type="ECO:0000313" key="4">
    <source>
        <dbReference type="Proteomes" id="UP000237271"/>
    </source>
</evidence>
<evidence type="ECO:0000259" key="2">
    <source>
        <dbReference type="Pfam" id="PF07727"/>
    </source>
</evidence>
<gene>
    <name evidence="3" type="ORF">PHPALM_29005</name>
</gene>
<comment type="caution">
    <text evidence="3">The sequence shown here is derived from an EMBL/GenBank/DDBJ whole genome shotgun (WGS) entry which is preliminary data.</text>
</comment>
<proteinExistence type="predicted"/>
<evidence type="ECO:0000313" key="3">
    <source>
        <dbReference type="EMBL" id="POM61907.1"/>
    </source>
</evidence>
<accession>A0A2P4X8M5</accession>
<feature type="region of interest" description="Disordered" evidence="1">
    <location>
        <begin position="325"/>
        <end position="354"/>
    </location>
</feature>
<evidence type="ECO:0000256" key="1">
    <source>
        <dbReference type="SAM" id="MobiDB-lite"/>
    </source>
</evidence>
<dbReference type="Proteomes" id="UP000237271">
    <property type="component" value="Unassembled WGS sequence"/>
</dbReference>
<reference evidence="3 4" key="1">
    <citation type="journal article" date="2017" name="Genome Biol. Evol.">
        <title>Phytophthora megakarya and P. palmivora, closely related causal agents of cacao black pod rot, underwent increases in genome sizes and gene numbers by different mechanisms.</title>
        <authorList>
            <person name="Ali S.S."/>
            <person name="Shao J."/>
            <person name="Lary D.J."/>
            <person name="Kronmiller B."/>
            <person name="Shen D."/>
            <person name="Strem M.D."/>
            <person name="Amoako-Attah I."/>
            <person name="Akrofi A.Y."/>
            <person name="Begoude B.A."/>
            <person name="Ten Hoopen G.M."/>
            <person name="Coulibaly K."/>
            <person name="Kebe B.I."/>
            <person name="Melnick R.L."/>
            <person name="Guiltinan M.J."/>
            <person name="Tyler B.M."/>
            <person name="Meinhardt L.W."/>
            <person name="Bailey B.A."/>
        </authorList>
    </citation>
    <scope>NUCLEOTIDE SEQUENCE [LARGE SCALE GENOMIC DNA]</scope>
    <source>
        <strain evidence="4">sbr112.9</strain>
    </source>
</reference>
<dbReference type="OrthoDB" id="122734at2759"/>
<dbReference type="InterPro" id="IPR013103">
    <property type="entry name" value="RVT_2"/>
</dbReference>
<name>A0A2P4X8M5_9STRA</name>
<dbReference type="AlphaFoldDB" id="A0A2P4X8M5"/>
<feature type="domain" description="Reverse transcriptase Ty1/copia-type" evidence="2">
    <location>
        <begin position="48"/>
        <end position="297"/>
    </location>
</feature>
<keyword evidence="4" id="KW-1185">Reference proteome</keyword>
<dbReference type="EMBL" id="NCKW01015739">
    <property type="protein sequence ID" value="POM61907.1"/>
    <property type="molecule type" value="Genomic_DNA"/>
</dbReference>
<sequence length="424" mass="47225">MGKKHVPLARVDAVVLVDPKNYREAMRDPRVEKWKEAMRTEIEALEHNDTWEVIVKPRNAKLLHSKWVYKLKIYADGRVERYRARLVARGDEQVYGVDYTFTFSAVLDLVSGKVILAVSRVWGVPARHGDVPSAYDKADKEADLEILLHIPQGMEIDDELLRALGAKDKRELALRLKKGLYGLKQSGRLWNLLLHKILLSVGFCQCYTDSCLYIKHEADDKTLVGIYVDDVLVTGTSVQKVDGFFNDMKVVELKDLGVVTKFLGIVFDYDVEAGWTLSQEAVIDEMLDKFGLAKASPPSVSCTDGRAARNTPSAAIQADVEPRIQDNLPEVGQGSGDGGAEGEDGPVTSKTRKKRVSYSMKEACLVMAEDITLDGLRKHIEKLEKASIPKDNMIAAIRNLSLLLVTSGPIFAFHDCDLSNPLTR</sequence>
<organism evidence="3 4">
    <name type="scientific">Phytophthora palmivora</name>
    <dbReference type="NCBI Taxonomy" id="4796"/>
    <lineage>
        <taxon>Eukaryota</taxon>
        <taxon>Sar</taxon>
        <taxon>Stramenopiles</taxon>
        <taxon>Oomycota</taxon>
        <taxon>Peronosporomycetes</taxon>
        <taxon>Peronosporales</taxon>
        <taxon>Peronosporaceae</taxon>
        <taxon>Phytophthora</taxon>
    </lineage>
</organism>
<dbReference type="Pfam" id="PF07727">
    <property type="entry name" value="RVT_2"/>
    <property type="match status" value="1"/>
</dbReference>
<protein>
    <submittedName>
        <fullName evidence="3">Pol Polyprotein</fullName>
    </submittedName>
</protein>